<dbReference type="Pfam" id="PF01724">
    <property type="entry name" value="DUF29"/>
    <property type="match status" value="1"/>
</dbReference>
<gene>
    <name evidence="1" type="ORF">NIES2119_19825</name>
</gene>
<organism evidence="1 2">
    <name type="scientific">[Phormidium ambiguum] IAM M-71</name>
    <dbReference type="NCBI Taxonomy" id="454136"/>
    <lineage>
        <taxon>Bacteria</taxon>
        <taxon>Bacillati</taxon>
        <taxon>Cyanobacteriota</taxon>
        <taxon>Cyanophyceae</taxon>
        <taxon>Oscillatoriophycideae</taxon>
        <taxon>Aerosakkonematales</taxon>
        <taxon>Aerosakkonemataceae</taxon>
        <taxon>Floridanema</taxon>
    </lineage>
</organism>
<comment type="caution">
    <text evidence="1">The sequence shown here is derived from an EMBL/GenBank/DDBJ whole genome shotgun (WGS) entry which is preliminary data.</text>
</comment>
<accession>A0A1U7IFK7</accession>
<dbReference type="InterPro" id="IPR002636">
    <property type="entry name" value="DUF29"/>
</dbReference>
<dbReference type="PANTHER" id="PTHR34235">
    <property type="entry name" value="SLR1203 PROTEIN-RELATED"/>
    <property type="match status" value="1"/>
</dbReference>
<evidence type="ECO:0008006" key="3">
    <source>
        <dbReference type="Google" id="ProtNLM"/>
    </source>
</evidence>
<evidence type="ECO:0000313" key="1">
    <source>
        <dbReference type="EMBL" id="OKH35746.1"/>
    </source>
</evidence>
<reference evidence="1 2" key="1">
    <citation type="submission" date="2016-11" db="EMBL/GenBank/DDBJ databases">
        <title>Draft Genome Sequences of Nine Cyanobacterial Strains from Diverse Habitats.</title>
        <authorList>
            <person name="Zhu T."/>
            <person name="Hou S."/>
            <person name="Lu X."/>
            <person name="Hess W.R."/>
        </authorList>
    </citation>
    <scope>NUCLEOTIDE SEQUENCE [LARGE SCALE GENOMIC DNA]</scope>
    <source>
        <strain evidence="1 2">IAM M-71</strain>
    </source>
</reference>
<dbReference type="PANTHER" id="PTHR34235:SF1">
    <property type="entry name" value="SLR0416 PROTEIN"/>
    <property type="match status" value="1"/>
</dbReference>
<dbReference type="STRING" id="454136.NIES2119_19825"/>
<name>A0A1U7IFK7_9CYAN</name>
<dbReference type="OrthoDB" id="495351at2"/>
<sequence>MTQELLDLRSSILAGRYDEALAIVDELEGMSKQAIIRNIESFLLRLMIHLIKNQIEQRLTNSWANSINDSIRQIKKLNLKDNKTSYYINADEWQPFFEENLEAAIRPASLEVLNGQLKPKQLAARLDKEQLIELAQKLIDLTYTYSAKDLPEIVDDFFTQLPGGEEWYSD</sequence>
<dbReference type="Gene3D" id="1.20.1220.20">
    <property type="entry name" value="Uncharcterised protein PF01724"/>
    <property type="match status" value="1"/>
</dbReference>
<proteinExistence type="predicted"/>
<dbReference type="RefSeq" id="WP_073595233.1">
    <property type="nucleotide sequence ID" value="NZ_MRCE01000020.1"/>
</dbReference>
<dbReference type="Proteomes" id="UP000185860">
    <property type="component" value="Unassembled WGS sequence"/>
</dbReference>
<dbReference type="AlphaFoldDB" id="A0A1U7IFK7"/>
<protein>
    <recommendedName>
        <fullName evidence="3">DUF29 domain-containing protein</fullName>
    </recommendedName>
</protein>
<evidence type="ECO:0000313" key="2">
    <source>
        <dbReference type="Proteomes" id="UP000185860"/>
    </source>
</evidence>
<dbReference type="EMBL" id="MRCE01000020">
    <property type="protein sequence ID" value="OKH35746.1"/>
    <property type="molecule type" value="Genomic_DNA"/>
</dbReference>